<feature type="transmembrane region" description="Helical" evidence="1">
    <location>
        <begin position="47"/>
        <end position="63"/>
    </location>
</feature>
<feature type="transmembrane region" description="Helical" evidence="1">
    <location>
        <begin position="108"/>
        <end position="126"/>
    </location>
</feature>
<proteinExistence type="predicted"/>
<dbReference type="InterPro" id="IPR019074">
    <property type="entry name" value="YabQ"/>
</dbReference>
<dbReference type="Proteomes" id="UP000729290">
    <property type="component" value="Unassembled WGS sequence"/>
</dbReference>
<sequence length="170" mass="19211">MILSISGQAQLFLLSIALGGAMGWIYDGLRLFRRMMPHGRVLVQTEDALYWLFLAPAVFWVLLKENSGELRFFIFLGLGGGLLLYFLVLSPPVLKVGEGVLRLAARVIRLLFDIIMTPFRLLFYVIGRPAGKIGGFCGRKGKKCLQLCKGYVKIKLRNLRRELAILRKKP</sequence>
<name>A0ABS2GB28_9FIRM</name>
<comment type="caution">
    <text evidence="2">The sequence shown here is derived from an EMBL/GenBank/DDBJ whole genome shotgun (WGS) entry which is preliminary data.</text>
</comment>
<keyword evidence="1" id="KW-1133">Transmembrane helix</keyword>
<gene>
    <name evidence="2" type="ORF">H9X83_09365</name>
</gene>
<protein>
    <submittedName>
        <fullName evidence="2">Spore cortex biosynthesis protein YabQ</fullName>
    </submittedName>
</protein>
<dbReference type="NCBIfam" id="TIGR02893">
    <property type="entry name" value="spore_yabQ"/>
    <property type="match status" value="1"/>
</dbReference>
<keyword evidence="1" id="KW-0472">Membrane</keyword>
<evidence type="ECO:0000256" key="1">
    <source>
        <dbReference type="SAM" id="Phobius"/>
    </source>
</evidence>
<dbReference type="Pfam" id="PF09578">
    <property type="entry name" value="Spore_YabQ"/>
    <property type="match status" value="1"/>
</dbReference>
<dbReference type="RefSeq" id="WP_205134111.1">
    <property type="nucleotide sequence ID" value="NZ_JACSNT010000013.1"/>
</dbReference>
<reference evidence="2 3" key="1">
    <citation type="journal article" date="2021" name="Sci. Rep.">
        <title>The distribution of antibiotic resistance genes in chicken gut microbiota commensals.</title>
        <authorList>
            <person name="Juricova H."/>
            <person name="Matiasovicova J."/>
            <person name="Kubasova T."/>
            <person name="Cejkova D."/>
            <person name="Rychlik I."/>
        </authorList>
    </citation>
    <scope>NUCLEOTIDE SEQUENCE [LARGE SCALE GENOMIC DNA]</scope>
    <source>
        <strain evidence="2 3">An431b</strain>
    </source>
</reference>
<keyword evidence="3" id="KW-1185">Reference proteome</keyword>
<evidence type="ECO:0000313" key="3">
    <source>
        <dbReference type="Proteomes" id="UP000729290"/>
    </source>
</evidence>
<accession>A0ABS2GB28</accession>
<keyword evidence="1" id="KW-0812">Transmembrane</keyword>
<dbReference type="EMBL" id="JACSNV010000013">
    <property type="protein sequence ID" value="MBM6878360.1"/>
    <property type="molecule type" value="Genomic_DNA"/>
</dbReference>
<feature type="transmembrane region" description="Helical" evidence="1">
    <location>
        <begin position="70"/>
        <end position="88"/>
    </location>
</feature>
<evidence type="ECO:0000313" key="2">
    <source>
        <dbReference type="EMBL" id="MBM6878360.1"/>
    </source>
</evidence>
<organism evidence="2 3">
    <name type="scientific">Anaerotignum lactatifermentans</name>
    <dbReference type="NCBI Taxonomy" id="160404"/>
    <lineage>
        <taxon>Bacteria</taxon>
        <taxon>Bacillati</taxon>
        <taxon>Bacillota</taxon>
        <taxon>Clostridia</taxon>
        <taxon>Lachnospirales</taxon>
        <taxon>Anaerotignaceae</taxon>
        <taxon>Anaerotignum</taxon>
    </lineage>
</organism>